<dbReference type="Proteomes" id="UP000593892">
    <property type="component" value="Chromosome"/>
</dbReference>
<dbReference type="PANTHER" id="PTHR22946">
    <property type="entry name" value="DIENELACTONE HYDROLASE DOMAIN-CONTAINING PROTEIN-RELATED"/>
    <property type="match status" value="1"/>
</dbReference>
<dbReference type="EMBL" id="CP063849">
    <property type="protein sequence ID" value="QOY90790.1"/>
    <property type="molecule type" value="Genomic_DNA"/>
</dbReference>
<reference evidence="3 4" key="1">
    <citation type="submission" date="2020-10" db="EMBL/GenBank/DDBJ databases">
        <title>Complete genome sequence of Paludibaculum fermentans P105T, a facultatively anaerobic acidobacterium capable of dissimilatory Fe(III) reduction.</title>
        <authorList>
            <person name="Dedysh S.N."/>
            <person name="Beletsky A.V."/>
            <person name="Kulichevskaya I.S."/>
            <person name="Mardanov A.V."/>
            <person name="Ravin N.V."/>
        </authorList>
    </citation>
    <scope>NUCLEOTIDE SEQUENCE [LARGE SCALE GENOMIC DNA]</scope>
    <source>
        <strain evidence="3 4">P105</strain>
    </source>
</reference>
<dbReference type="InterPro" id="IPR000073">
    <property type="entry name" value="AB_hydrolase_1"/>
</dbReference>
<dbReference type="GO" id="GO:0016787">
    <property type="term" value="F:hydrolase activity"/>
    <property type="evidence" value="ECO:0007669"/>
    <property type="project" value="UniProtKB-KW"/>
</dbReference>
<dbReference type="AlphaFoldDB" id="A0A7S7SP47"/>
<name>A0A7S7SP47_PALFE</name>
<organism evidence="3 4">
    <name type="scientific">Paludibaculum fermentans</name>
    <dbReference type="NCBI Taxonomy" id="1473598"/>
    <lineage>
        <taxon>Bacteria</taxon>
        <taxon>Pseudomonadati</taxon>
        <taxon>Acidobacteriota</taxon>
        <taxon>Terriglobia</taxon>
        <taxon>Bryobacterales</taxon>
        <taxon>Bryobacteraceae</taxon>
        <taxon>Paludibaculum</taxon>
    </lineage>
</organism>
<evidence type="ECO:0000256" key="1">
    <source>
        <dbReference type="ARBA" id="ARBA00038115"/>
    </source>
</evidence>
<feature type="domain" description="AB hydrolase-1" evidence="2">
    <location>
        <begin position="153"/>
        <end position="360"/>
    </location>
</feature>
<protein>
    <submittedName>
        <fullName evidence="3">Alpha/beta fold hydrolase</fullName>
    </submittedName>
</protein>
<dbReference type="InterPro" id="IPR029058">
    <property type="entry name" value="AB_hydrolase_fold"/>
</dbReference>
<dbReference type="Gene3D" id="3.40.50.1820">
    <property type="entry name" value="alpha/beta hydrolase"/>
    <property type="match status" value="1"/>
</dbReference>
<dbReference type="Pfam" id="PF12697">
    <property type="entry name" value="Abhydrolase_6"/>
    <property type="match status" value="1"/>
</dbReference>
<gene>
    <name evidence="3" type="ORF">IRI77_12835</name>
</gene>
<accession>A0A7S7SP47</accession>
<dbReference type="SUPFAM" id="SSF53474">
    <property type="entry name" value="alpha/beta-Hydrolases"/>
    <property type="match status" value="1"/>
</dbReference>
<dbReference type="PANTHER" id="PTHR22946:SF12">
    <property type="entry name" value="CONIDIAL PIGMENT BIOSYNTHESIS PROTEIN AYG1 (AFU_ORTHOLOGUE AFUA_2G17550)"/>
    <property type="match status" value="1"/>
</dbReference>
<dbReference type="Gene3D" id="1.20.1440.110">
    <property type="entry name" value="acylaminoacyl peptidase"/>
    <property type="match status" value="1"/>
</dbReference>
<evidence type="ECO:0000259" key="2">
    <source>
        <dbReference type="Pfam" id="PF12697"/>
    </source>
</evidence>
<dbReference type="InterPro" id="IPR050261">
    <property type="entry name" value="FrsA_esterase"/>
</dbReference>
<keyword evidence="4" id="KW-1185">Reference proteome</keyword>
<evidence type="ECO:0000313" key="4">
    <source>
        <dbReference type="Proteomes" id="UP000593892"/>
    </source>
</evidence>
<dbReference type="KEGG" id="pfer:IRI77_12835"/>
<sequence>MGYLFGNDLYDGFGTWPIAYIPYGGADFGELQSVAEATGAGGEDAYYAAWTSVAARLEADASEAEHKGRLHSARELYLKASAFYATSYHPIYGEPVDPRLLTAFRKQVETLDKGLGLLAHPVASMRIPFEQTALPAYLIPAEGLEREARPLIIFTNGYDGTMTDMYFASAVAASRRGYHCLLFDGPGQGEMLYEHGIRLRPDWENVISAVLDFALALPNVRTEEIVLSGWSLGGHLAPRAASGEHRIAALIADPGIWSICGMFRDFAVRTLGVTREAASNLGSLEQSLIDRMDAIINNEPALHWKVVQRGYWVHGVNNLRDYLISAERFTMDGRAELIRCPALLTMPEHDPLASGTPAFFGALRCPKTLLRFSASEGAGDHCEMMNRTLLNRKVLDWLDELFLRA</sequence>
<evidence type="ECO:0000313" key="3">
    <source>
        <dbReference type="EMBL" id="QOY90790.1"/>
    </source>
</evidence>
<proteinExistence type="inferred from homology"/>
<keyword evidence="3" id="KW-0378">Hydrolase</keyword>
<dbReference type="RefSeq" id="WP_194452447.1">
    <property type="nucleotide sequence ID" value="NZ_CP063849.1"/>
</dbReference>
<comment type="similarity">
    <text evidence="1">Belongs to the AB hydrolase superfamily. FUS2 hydrolase family.</text>
</comment>